<protein>
    <submittedName>
        <fullName evidence="3">Sec7-domain-containing protein</fullName>
    </submittedName>
</protein>
<dbReference type="InterPro" id="IPR032691">
    <property type="entry name" value="Mon2/Sec7/BIG1-like_HUS"/>
</dbReference>
<feature type="compositionally biased region" description="Polar residues" evidence="1">
    <location>
        <begin position="320"/>
        <end position="344"/>
    </location>
</feature>
<reference evidence="3 4" key="1">
    <citation type="journal article" date="2012" name="PLoS Pathog.">
        <title>Diverse lifestyles and strategies of plant pathogenesis encoded in the genomes of eighteen Dothideomycetes fungi.</title>
        <authorList>
            <person name="Ohm R.A."/>
            <person name="Feau N."/>
            <person name="Henrissat B."/>
            <person name="Schoch C.L."/>
            <person name="Horwitz B.A."/>
            <person name="Barry K.W."/>
            <person name="Condon B.J."/>
            <person name="Copeland A.C."/>
            <person name="Dhillon B."/>
            <person name="Glaser F."/>
            <person name="Hesse C.N."/>
            <person name="Kosti I."/>
            <person name="LaButti K."/>
            <person name="Lindquist E.A."/>
            <person name="Lucas S."/>
            <person name="Salamov A.A."/>
            <person name="Bradshaw R.E."/>
            <person name="Ciuffetti L."/>
            <person name="Hamelin R.C."/>
            <person name="Kema G.H.J."/>
            <person name="Lawrence C."/>
            <person name="Scott J.A."/>
            <person name="Spatafora J.W."/>
            <person name="Turgeon B.G."/>
            <person name="de Wit P.J.G.M."/>
            <person name="Zhong S."/>
            <person name="Goodwin S.B."/>
            <person name="Grigoriev I.V."/>
        </authorList>
    </citation>
    <scope>NUCLEOTIDE SEQUENCE [LARGE SCALE GENOMIC DNA]</scope>
    <source>
        <strain evidence="3 4">SO2202</strain>
    </source>
</reference>
<dbReference type="Gene3D" id="1.10.1000.11">
    <property type="entry name" value="Arf Nucleotide-binding Site Opener,domain 2"/>
    <property type="match status" value="1"/>
</dbReference>
<feature type="compositionally biased region" description="Basic and acidic residues" evidence="1">
    <location>
        <begin position="517"/>
        <end position="536"/>
    </location>
</feature>
<dbReference type="SUPFAM" id="SSF48425">
    <property type="entry name" value="Sec7 domain"/>
    <property type="match status" value="1"/>
</dbReference>
<feature type="compositionally biased region" description="Basic and acidic residues" evidence="1">
    <location>
        <begin position="1325"/>
        <end position="1338"/>
    </location>
</feature>
<dbReference type="SUPFAM" id="SSF53474">
    <property type="entry name" value="alpha/beta-Hydrolases"/>
    <property type="match status" value="1"/>
</dbReference>
<feature type="compositionally biased region" description="Low complexity" evidence="1">
    <location>
        <begin position="38"/>
        <end position="53"/>
    </location>
</feature>
<dbReference type="STRING" id="692275.N1QDP3"/>
<dbReference type="InterPro" id="IPR000904">
    <property type="entry name" value="Sec7_dom"/>
</dbReference>
<dbReference type="EMBL" id="KB456269">
    <property type="protein sequence ID" value="EMF09631.1"/>
    <property type="molecule type" value="Genomic_DNA"/>
</dbReference>
<feature type="region of interest" description="Disordered" evidence="1">
    <location>
        <begin position="1304"/>
        <end position="1338"/>
    </location>
</feature>
<dbReference type="GO" id="GO:0016192">
    <property type="term" value="P:vesicle-mediated transport"/>
    <property type="evidence" value="ECO:0007669"/>
    <property type="project" value="UniProtKB-ARBA"/>
</dbReference>
<dbReference type="PANTHER" id="PTHR10663">
    <property type="entry name" value="GUANYL-NUCLEOTIDE EXCHANGE FACTOR"/>
    <property type="match status" value="1"/>
</dbReference>
<dbReference type="InterPro" id="IPR035999">
    <property type="entry name" value="Sec7_dom_sf"/>
</dbReference>
<dbReference type="eggNOG" id="KOG2551">
    <property type="taxonomic scope" value="Eukaryota"/>
</dbReference>
<dbReference type="GO" id="GO:0005794">
    <property type="term" value="C:Golgi apparatus"/>
    <property type="evidence" value="ECO:0007669"/>
    <property type="project" value="UniProtKB-ARBA"/>
</dbReference>
<accession>N1QDP3</accession>
<dbReference type="SUPFAM" id="SSF48371">
    <property type="entry name" value="ARM repeat"/>
    <property type="match status" value="1"/>
</dbReference>
<dbReference type="Pfam" id="PF03959">
    <property type="entry name" value="FSH1"/>
    <property type="match status" value="1"/>
</dbReference>
<dbReference type="GeneID" id="27905353"/>
<evidence type="ECO:0000259" key="2">
    <source>
        <dbReference type="PROSITE" id="PS50190"/>
    </source>
</evidence>
<evidence type="ECO:0000313" key="3">
    <source>
        <dbReference type="EMBL" id="EMF09631.1"/>
    </source>
</evidence>
<keyword evidence="4" id="KW-1185">Reference proteome</keyword>
<dbReference type="OrthoDB" id="10258608at2759"/>
<name>N1QDP3_SPHMS</name>
<dbReference type="GO" id="GO:0005085">
    <property type="term" value="F:guanyl-nucleotide exchange factor activity"/>
    <property type="evidence" value="ECO:0007669"/>
    <property type="project" value="InterPro"/>
</dbReference>
<feature type="region of interest" description="Disordered" evidence="1">
    <location>
        <begin position="477"/>
        <end position="536"/>
    </location>
</feature>
<evidence type="ECO:0000256" key="1">
    <source>
        <dbReference type="SAM" id="MobiDB-lite"/>
    </source>
</evidence>
<dbReference type="GO" id="GO:0032012">
    <property type="term" value="P:regulation of ARF protein signal transduction"/>
    <property type="evidence" value="ECO:0007669"/>
    <property type="project" value="InterPro"/>
</dbReference>
<organism evidence="3 4">
    <name type="scientific">Sphaerulina musiva (strain SO2202)</name>
    <name type="common">Poplar stem canker fungus</name>
    <name type="synonym">Septoria musiva</name>
    <dbReference type="NCBI Taxonomy" id="692275"/>
    <lineage>
        <taxon>Eukaryota</taxon>
        <taxon>Fungi</taxon>
        <taxon>Dikarya</taxon>
        <taxon>Ascomycota</taxon>
        <taxon>Pezizomycotina</taxon>
        <taxon>Dothideomycetes</taxon>
        <taxon>Dothideomycetidae</taxon>
        <taxon>Mycosphaerellales</taxon>
        <taxon>Mycosphaerellaceae</taxon>
        <taxon>Sphaerulina</taxon>
    </lineage>
</organism>
<gene>
    <name evidence="3" type="ORF">SEPMUDRAFT_166282</name>
</gene>
<dbReference type="InterPro" id="IPR029058">
    <property type="entry name" value="AB_hydrolase_fold"/>
</dbReference>
<dbReference type="PANTHER" id="PTHR10663:SF388">
    <property type="entry name" value="GOLGI-SPECIFIC BREFELDIN A-RESISTANCE GUANINE NUCLEOTIDE EXCHANGE FACTOR 1"/>
    <property type="match status" value="1"/>
</dbReference>
<dbReference type="Pfam" id="PF01369">
    <property type="entry name" value="Sec7"/>
    <property type="match status" value="1"/>
</dbReference>
<dbReference type="RefSeq" id="XP_016757752.1">
    <property type="nucleotide sequence ID" value="XM_016908216.1"/>
</dbReference>
<proteinExistence type="predicted"/>
<dbReference type="Pfam" id="PF12783">
    <property type="entry name" value="Sec7-like_HUS"/>
    <property type="match status" value="1"/>
</dbReference>
<dbReference type="InterPro" id="IPR056604">
    <property type="entry name" value="GBF1-like_TPR"/>
</dbReference>
<dbReference type="InterPro" id="IPR005645">
    <property type="entry name" value="FSH-like_dom"/>
</dbReference>
<dbReference type="Gene3D" id="1.10.220.20">
    <property type="match status" value="1"/>
</dbReference>
<dbReference type="SMART" id="SM00222">
    <property type="entry name" value="Sec7"/>
    <property type="match status" value="1"/>
</dbReference>
<sequence length="1872" mass="207567">MASIPVAIDPVSLVVTECITVTSAMRKHARWAHSSISSILGSSPSSHTRTTSSDLSSQRSNRERERTRASSKIDLIEPYFSDYNSASGTRASEEASRWGLRGKKGQSMQDNPLMSAFAKLRSELKGVKDIQTIPTPDLLHPFLQVIRSSSTTAPITSLALIAITKMLAYRVVHEECPKFAHGMQLLASSVTHCRFEGDNSPSDEVVFLRILKLMEDMICGASGNVLGDQSVCEMMECALSICCHLRMSEVLRRSAEISMVTMCQTIFGRLKTLEAEFEGDEVGDMEQELGSEEMEAAKIDSNGDMGPDNMKQMRSSLTLDVPATNTEARPSTDMNASQMDLSSRSGEEDEEDVDVKPYGLPSIRELFRVLADLLDPHDRQRTDTLRVMALRIVNVALEVAGPSIANHPSLANLAKDTLCRNLFQLVRSENIAILHESLRVAGTLLATCRSVLKLQQELFLSYVVACLHPRVPIPDEPNVDPSLYQGVPQAPTLARPQPSTPGSNGPPASGRSTPVPVRDRQKLGMEGGSRKPDAREAMVESVGGLVRMPSFMTELFVNYDCETDRSDLCTDMVGLLSRNAFPDSATWSTTNVPPLCLDSLLGFVQFIAERISDEPVTTGLPEVEKLREQRRKKKVIIRGATKFNESPKGGIAFLAAQGIIADPNDPHSVTSFLKGTTRIDKKVLGEFISKKSNEAILDAFMDLFDFGDLRVDEALRQLLNSFRLPGESALIERIVTVFCEKYMRAVRPEQIIDVDSAFVLTYAIIMLNTDQYNPNVKSANRMKFEDFQKNLRGVNGGKNFDEEFLQEIYEAIKAREIVLPEEHDNKHAFEHAWKELLMKVNTAENLVICETNIYDADMFAATWKPIIATLNYVFVSATEDAVFQRVIAGYNQCAQIAARYGVSECLDYIILSLAKISTLATETPPSTSLNTEVQASGKSIMVSKFAVDFGRDNKAELATIVLFRIINGHEGAIRDGWTQIVRIIVNLFVNSLVPTSFTSISRDLDLPPIPLQSPAQVIERNDKRNDVGLFSAFTSYVSSVMNDEPPEPNDQEIEATLTSVDCINACRFEEILGNVSELPVSTLKSLTMSLLSHLPEQDSPRVIAVKPELPAPTPLRGTGSKVRDEPPMYNPAVVYVLELATILALRDEETITTLGPDVAEALTSVTRDADRLHPVALSRTVFYLLSLLRASNDHGYIRAPVVLHAISSFPQHLLKQCALPILKGIYGCISGPQTELRNEMAASPDFWNIVHNLHHEVEAAGLVFQIVESVVDGPNAAITPDNYEACVALLNAFATSGSIGARAEQAARGEKYPQSGRKGQKQPPRKTDSTEDEGTPEKKKVKKLEVVVRGNRAITLVSHLAGRVPHLIKQSQLETEEAWKAYWSPVFRCLATQSTNPCREIRQLSLSSLQRCLLSPELASPDHTEWTNIFSEVLFPLIQQLLKPEVYQTDPVGMGETRVQAAQLLCKIFLHYLVLLSEWPGVGELWSGILEVMERLMGSGQRDGGILEEAVPESLKNILLVMGSGGYMVPPPAEGDDERSELQRKLWQETEVNLERFLPELMKEVFPESVNRQTKQKTLTISTSRLLRSQEILPTMTAAAARTSSKLRVLCLHGYTSNSQVHAHQLRRLTSALSSDYEFLFPDGPHKVDLSSSSPTSAMDMSKPANQVWHELVQGLSPRSAEIGHRAWWFARDPEWKTKRQGRFEGLEETFEYLGRWLREHGGPVDAVWGFSQGGCLAGMVVALLQNSQRGHVLRRKLGVDDDGSDDGSTEVKAGVVFAGFRARFEVYDDVYEPYGIETPVLHVMGNQDPLVDSERGEALMRVCKREEVLRFEGGHDIPKGEREVERIVAFMRRYVDAGRGREKSGKEQASM</sequence>
<feature type="domain" description="SEC7" evidence="2">
    <location>
        <begin position="625"/>
        <end position="815"/>
    </location>
</feature>
<dbReference type="Proteomes" id="UP000016931">
    <property type="component" value="Unassembled WGS sequence"/>
</dbReference>
<dbReference type="InterPro" id="IPR016024">
    <property type="entry name" value="ARM-type_fold"/>
</dbReference>
<dbReference type="Gene3D" id="3.40.50.1820">
    <property type="entry name" value="alpha/beta hydrolase"/>
    <property type="match status" value="1"/>
</dbReference>
<dbReference type="eggNOG" id="KOG0928">
    <property type="taxonomic scope" value="Eukaryota"/>
</dbReference>
<feature type="region of interest" description="Disordered" evidence="1">
    <location>
        <begin position="38"/>
        <end position="69"/>
    </location>
</feature>
<evidence type="ECO:0000313" key="4">
    <source>
        <dbReference type="Proteomes" id="UP000016931"/>
    </source>
</evidence>
<feature type="region of interest" description="Disordered" evidence="1">
    <location>
        <begin position="320"/>
        <end position="354"/>
    </location>
</feature>
<dbReference type="InterPro" id="IPR023394">
    <property type="entry name" value="Sec7_C_sf"/>
</dbReference>
<dbReference type="CDD" id="cd00171">
    <property type="entry name" value="Sec7"/>
    <property type="match status" value="1"/>
</dbReference>
<dbReference type="Pfam" id="PF23325">
    <property type="entry name" value="TPR_28"/>
    <property type="match status" value="1"/>
</dbReference>
<dbReference type="PROSITE" id="PS50190">
    <property type="entry name" value="SEC7"/>
    <property type="match status" value="1"/>
</dbReference>
<dbReference type="HOGENOM" id="CLU_001204_3_1_1"/>
<dbReference type="OMA" id="CRDIRHH"/>